<dbReference type="Proteomes" id="UP001302321">
    <property type="component" value="Unassembled WGS sequence"/>
</dbReference>
<accession>A0AAN6WGZ2</accession>
<organism evidence="2 3">
    <name type="scientific">Triangularia setosa</name>
    <dbReference type="NCBI Taxonomy" id="2587417"/>
    <lineage>
        <taxon>Eukaryota</taxon>
        <taxon>Fungi</taxon>
        <taxon>Dikarya</taxon>
        <taxon>Ascomycota</taxon>
        <taxon>Pezizomycotina</taxon>
        <taxon>Sordariomycetes</taxon>
        <taxon>Sordariomycetidae</taxon>
        <taxon>Sordariales</taxon>
        <taxon>Podosporaceae</taxon>
        <taxon>Triangularia</taxon>
    </lineage>
</organism>
<feature type="signal peptide" evidence="1">
    <location>
        <begin position="1"/>
        <end position="21"/>
    </location>
</feature>
<feature type="chain" id="PRO_5043030786" description="Secreted protein" evidence="1">
    <location>
        <begin position="22"/>
        <end position="77"/>
    </location>
</feature>
<evidence type="ECO:0000256" key="1">
    <source>
        <dbReference type="SAM" id="SignalP"/>
    </source>
</evidence>
<reference evidence="2" key="1">
    <citation type="journal article" date="2023" name="Mol. Phylogenet. Evol.">
        <title>Genome-scale phylogeny and comparative genomics of the fungal order Sordariales.</title>
        <authorList>
            <person name="Hensen N."/>
            <person name="Bonometti L."/>
            <person name="Westerberg I."/>
            <person name="Brannstrom I.O."/>
            <person name="Guillou S."/>
            <person name="Cros-Aarteil S."/>
            <person name="Calhoun S."/>
            <person name="Haridas S."/>
            <person name="Kuo A."/>
            <person name="Mondo S."/>
            <person name="Pangilinan J."/>
            <person name="Riley R."/>
            <person name="LaButti K."/>
            <person name="Andreopoulos B."/>
            <person name="Lipzen A."/>
            <person name="Chen C."/>
            <person name="Yan M."/>
            <person name="Daum C."/>
            <person name="Ng V."/>
            <person name="Clum A."/>
            <person name="Steindorff A."/>
            <person name="Ohm R.A."/>
            <person name="Martin F."/>
            <person name="Silar P."/>
            <person name="Natvig D.O."/>
            <person name="Lalanne C."/>
            <person name="Gautier V."/>
            <person name="Ament-Velasquez S.L."/>
            <person name="Kruys A."/>
            <person name="Hutchinson M.I."/>
            <person name="Powell A.J."/>
            <person name="Barry K."/>
            <person name="Miller A.N."/>
            <person name="Grigoriev I.V."/>
            <person name="Debuchy R."/>
            <person name="Gladieux P."/>
            <person name="Hiltunen Thoren M."/>
            <person name="Johannesson H."/>
        </authorList>
    </citation>
    <scope>NUCLEOTIDE SEQUENCE</scope>
    <source>
        <strain evidence="2">CBS 892.96</strain>
    </source>
</reference>
<evidence type="ECO:0008006" key="4">
    <source>
        <dbReference type="Google" id="ProtNLM"/>
    </source>
</evidence>
<comment type="caution">
    <text evidence="2">The sequence shown here is derived from an EMBL/GenBank/DDBJ whole genome shotgun (WGS) entry which is preliminary data.</text>
</comment>
<proteinExistence type="predicted"/>
<name>A0AAN6WGZ2_9PEZI</name>
<evidence type="ECO:0000313" key="2">
    <source>
        <dbReference type="EMBL" id="KAK4181066.1"/>
    </source>
</evidence>
<keyword evidence="3" id="KW-1185">Reference proteome</keyword>
<dbReference type="EMBL" id="MU866091">
    <property type="protein sequence ID" value="KAK4181066.1"/>
    <property type="molecule type" value="Genomic_DNA"/>
</dbReference>
<gene>
    <name evidence="2" type="ORF">QBC36DRAFT_318950</name>
</gene>
<dbReference type="AlphaFoldDB" id="A0AAN6WGZ2"/>
<sequence length="77" mass="8622">MKCALLIGCSSILFFEGLSDAGNNGKLFMISRGRPNAANSNFSLEITHLHQQPPRLGLLFSEDFCRVIETYEEIVFL</sequence>
<reference evidence="2" key="2">
    <citation type="submission" date="2023-05" db="EMBL/GenBank/DDBJ databases">
        <authorList>
            <consortium name="Lawrence Berkeley National Laboratory"/>
            <person name="Steindorff A."/>
            <person name="Hensen N."/>
            <person name="Bonometti L."/>
            <person name="Westerberg I."/>
            <person name="Brannstrom I.O."/>
            <person name="Guillou S."/>
            <person name="Cros-Aarteil S."/>
            <person name="Calhoun S."/>
            <person name="Haridas S."/>
            <person name="Kuo A."/>
            <person name="Mondo S."/>
            <person name="Pangilinan J."/>
            <person name="Riley R."/>
            <person name="Labutti K."/>
            <person name="Andreopoulos B."/>
            <person name="Lipzen A."/>
            <person name="Chen C."/>
            <person name="Yanf M."/>
            <person name="Daum C."/>
            <person name="Ng V."/>
            <person name="Clum A."/>
            <person name="Ohm R."/>
            <person name="Martin F."/>
            <person name="Silar P."/>
            <person name="Natvig D."/>
            <person name="Lalanne C."/>
            <person name="Gautier V."/>
            <person name="Ament-Velasquez S.L."/>
            <person name="Kruys A."/>
            <person name="Hutchinson M.I."/>
            <person name="Powell A.J."/>
            <person name="Barry K."/>
            <person name="Miller A.N."/>
            <person name="Grigoriev I.V."/>
            <person name="Debuchy R."/>
            <person name="Gladieux P."/>
            <person name="Thoren M.H."/>
            <person name="Johannesson H."/>
        </authorList>
    </citation>
    <scope>NUCLEOTIDE SEQUENCE</scope>
    <source>
        <strain evidence="2">CBS 892.96</strain>
    </source>
</reference>
<protein>
    <recommendedName>
        <fullName evidence="4">Secreted protein</fullName>
    </recommendedName>
</protein>
<evidence type="ECO:0000313" key="3">
    <source>
        <dbReference type="Proteomes" id="UP001302321"/>
    </source>
</evidence>
<keyword evidence="1" id="KW-0732">Signal</keyword>